<organism evidence="5 6">
    <name type="scientific">Scopulibacillus daqui</name>
    <dbReference type="NCBI Taxonomy" id="1469162"/>
    <lineage>
        <taxon>Bacteria</taxon>
        <taxon>Bacillati</taxon>
        <taxon>Bacillota</taxon>
        <taxon>Bacilli</taxon>
        <taxon>Bacillales</taxon>
        <taxon>Sporolactobacillaceae</taxon>
        <taxon>Scopulibacillus</taxon>
    </lineage>
</organism>
<dbReference type="InterPro" id="IPR025997">
    <property type="entry name" value="SBP_2_dom"/>
</dbReference>
<evidence type="ECO:0000256" key="3">
    <source>
        <dbReference type="ARBA" id="ARBA00022729"/>
    </source>
</evidence>
<dbReference type="Proteomes" id="UP000808914">
    <property type="component" value="Unassembled WGS sequence"/>
</dbReference>
<dbReference type="PANTHER" id="PTHR46847:SF1">
    <property type="entry name" value="D-ALLOSE-BINDING PERIPLASMIC PROTEIN-RELATED"/>
    <property type="match status" value="1"/>
</dbReference>
<comment type="caution">
    <text evidence="5">The sequence shown here is derived from an EMBL/GenBank/DDBJ whole genome shotgun (WGS) entry which is preliminary data.</text>
</comment>
<dbReference type="NCBIfam" id="NF007936">
    <property type="entry name" value="PRK10653.1"/>
    <property type="match status" value="1"/>
</dbReference>
<feature type="domain" description="Periplasmic binding protein" evidence="4">
    <location>
        <begin position="45"/>
        <end position="297"/>
    </location>
</feature>
<dbReference type="RefSeq" id="WP_205004527.1">
    <property type="nucleotide sequence ID" value="NZ_JAFBER010000025.1"/>
</dbReference>
<dbReference type="EMBL" id="JAFBER010000025">
    <property type="protein sequence ID" value="MBM7646644.1"/>
    <property type="molecule type" value="Genomic_DNA"/>
</dbReference>
<evidence type="ECO:0000313" key="6">
    <source>
        <dbReference type="Proteomes" id="UP000808914"/>
    </source>
</evidence>
<dbReference type="Pfam" id="PF13407">
    <property type="entry name" value="Peripla_BP_4"/>
    <property type="match status" value="1"/>
</dbReference>
<evidence type="ECO:0000256" key="1">
    <source>
        <dbReference type="ARBA" id="ARBA00004196"/>
    </source>
</evidence>
<dbReference type="CDD" id="cd06323">
    <property type="entry name" value="PBP1_ribose_binding"/>
    <property type="match status" value="1"/>
</dbReference>
<comment type="subcellular location">
    <subcellularLocation>
        <location evidence="1">Cell envelope</location>
    </subcellularLocation>
</comment>
<evidence type="ECO:0000259" key="4">
    <source>
        <dbReference type="Pfam" id="PF13407"/>
    </source>
</evidence>
<gene>
    <name evidence="5" type="ORF">JOD45_002876</name>
</gene>
<keyword evidence="3" id="KW-0732">Signal</keyword>
<dbReference type="SUPFAM" id="SSF53822">
    <property type="entry name" value="Periplasmic binding protein-like I"/>
    <property type="match status" value="1"/>
</dbReference>
<protein>
    <submittedName>
        <fullName evidence="5">Ribose transport system substrate-binding protein</fullName>
    </submittedName>
</protein>
<evidence type="ECO:0000256" key="2">
    <source>
        <dbReference type="ARBA" id="ARBA00007639"/>
    </source>
</evidence>
<proteinExistence type="inferred from homology"/>
<dbReference type="PANTHER" id="PTHR46847">
    <property type="entry name" value="D-ALLOSE-BINDING PERIPLASMIC PROTEIN-RELATED"/>
    <property type="match status" value="1"/>
</dbReference>
<dbReference type="InterPro" id="IPR028082">
    <property type="entry name" value="Peripla_BP_I"/>
</dbReference>
<dbReference type="Gene3D" id="3.40.50.2300">
    <property type="match status" value="2"/>
</dbReference>
<comment type="similarity">
    <text evidence="2">Belongs to the bacterial solute-binding protein 2 family.</text>
</comment>
<accession>A0ABS2Q2X3</accession>
<reference evidence="5 6" key="1">
    <citation type="submission" date="2021-01" db="EMBL/GenBank/DDBJ databases">
        <title>Genomic Encyclopedia of Type Strains, Phase IV (KMG-IV): sequencing the most valuable type-strain genomes for metagenomic binning, comparative biology and taxonomic classification.</title>
        <authorList>
            <person name="Goeker M."/>
        </authorList>
    </citation>
    <scope>NUCLEOTIDE SEQUENCE [LARGE SCALE GENOMIC DNA]</scope>
    <source>
        <strain evidence="5 6">DSM 28236</strain>
    </source>
</reference>
<sequence length="311" mass="32949">MKKGLKVLVFGLLCTLWLSGCSLISLEPPGSGHSHHKTSADKLKIGLSISTLNNPFFVSLKEGAQKEAKAKGYQLITESAENDSAKQANDIEDLIQKHVDILIVNPTDSDAVVGAIQSANAAHIPVITVDRKANGGKVVTHIASDNVKGGQIAAKMITDQLKGKGHIVELQGIPGQSATNERGKGFDEEIKKAKGITVTRQPADFDRNKGLSVMENIIQSNPHIDAVFAQNDEMALGAAVALKEANIQNATVIGFDGTDDGIKAVKDGKMAATIAQEPMVIGKEAIDATAKIVDGKKVPKFIPVNLKVIKK</sequence>
<evidence type="ECO:0000313" key="5">
    <source>
        <dbReference type="EMBL" id="MBM7646644.1"/>
    </source>
</evidence>
<keyword evidence="6" id="KW-1185">Reference proteome</keyword>
<name>A0ABS2Q2X3_9BACL</name>
<dbReference type="PROSITE" id="PS51257">
    <property type="entry name" value="PROKAR_LIPOPROTEIN"/>
    <property type="match status" value="1"/>
</dbReference>